<organism evidence="2">
    <name type="scientific">Catovirus CTV1</name>
    <dbReference type="NCBI Taxonomy" id="1977631"/>
    <lineage>
        <taxon>Viruses</taxon>
        <taxon>Varidnaviria</taxon>
        <taxon>Bamfordvirae</taxon>
        <taxon>Nucleocytoviricota</taxon>
        <taxon>Megaviricetes</taxon>
        <taxon>Imitervirales</taxon>
        <taxon>Mimiviridae</taxon>
        <taxon>Klosneuvirinae</taxon>
        <taxon>Catovirus</taxon>
    </lineage>
</organism>
<protein>
    <recommendedName>
        <fullName evidence="1">Mitochondrial resolvase Ydc2 catalytic domain-containing protein</fullName>
    </recommendedName>
</protein>
<evidence type="ECO:0000259" key="1">
    <source>
        <dbReference type="Pfam" id="PF09159"/>
    </source>
</evidence>
<gene>
    <name evidence="2" type="ORF">Catovirus_2_291</name>
</gene>
<dbReference type="GO" id="GO:0003676">
    <property type="term" value="F:nucleic acid binding"/>
    <property type="evidence" value="ECO:0007669"/>
    <property type="project" value="InterPro"/>
</dbReference>
<accession>A0A1V0SCA8</accession>
<dbReference type="EMBL" id="KY684084">
    <property type="protein sequence ID" value="ARF09342.1"/>
    <property type="molecule type" value="Genomic_DNA"/>
</dbReference>
<dbReference type="Gene3D" id="3.30.420.10">
    <property type="entry name" value="Ribonuclease H-like superfamily/Ribonuclease H"/>
    <property type="match status" value="2"/>
</dbReference>
<evidence type="ECO:0000313" key="2">
    <source>
        <dbReference type="EMBL" id="ARF09342.1"/>
    </source>
</evidence>
<proteinExistence type="predicted"/>
<dbReference type="InterPro" id="IPR012337">
    <property type="entry name" value="RNaseH-like_sf"/>
</dbReference>
<dbReference type="SUPFAM" id="SSF53098">
    <property type="entry name" value="Ribonuclease H-like"/>
    <property type="match status" value="1"/>
</dbReference>
<name>A0A1V0SCA8_9VIRU</name>
<sequence length="354" mass="40825">MKILSFDVGIKNLAYCLINKDNDNFKIEDWGIINLDDDRKKCSSVLKKNKICNKTAMYSCIIDKKVQYLCKKCKNNYIEPVFDILENSDDGGCLYQNKNNVQCKKKATCSIKSVEGHYCNNHAKMVVGAKLRSLAPKKMADQNCNKIPIQTLAIKLFDNLDKKHNFLTANEILIENQPTFLNPTMKTISAILYSYFCLRGIHEKKLNNSNIESVKFFSPSNKLKVNTEHTNNLLNIKKEPEDTKAKKVIYDITKNLGKSYCTALIKEDVEKYEYLKNQAKTDDLCDSFLQAFFYLFCKNESMPEKYKNILDNVAKEVNTVEKLKSDNKKNKKNKKLSPKNKLEKKEIIVKGKKK</sequence>
<feature type="domain" description="Mitochondrial resolvase Ydc2 catalytic" evidence="1">
    <location>
        <begin position="3"/>
        <end position="177"/>
    </location>
</feature>
<dbReference type="Pfam" id="PF09159">
    <property type="entry name" value="Ydc2-catalyt"/>
    <property type="match status" value="1"/>
</dbReference>
<dbReference type="InterPro" id="IPR036397">
    <property type="entry name" value="RNaseH_sf"/>
</dbReference>
<dbReference type="InterPro" id="IPR015242">
    <property type="entry name" value="Ydc2_cat"/>
</dbReference>
<reference evidence="2" key="1">
    <citation type="journal article" date="2017" name="Science">
        <title>Giant viruses with an expanded complement of translation system components.</title>
        <authorList>
            <person name="Schulz F."/>
            <person name="Yutin N."/>
            <person name="Ivanova N.N."/>
            <person name="Ortega D.R."/>
            <person name="Lee T.K."/>
            <person name="Vierheilig J."/>
            <person name="Daims H."/>
            <person name="Horn M."/>
            <person name="Wagner M."/>
            <person name="Jensen G.J."/>
            <person name="Kyrpides N.C."/>
            <person name="Koonin E.V."/>
            <person name="Woyke T."/>
        </authorList>
    </citation>
    <scope>NUCLEOTIDE SEQUENCE</scope>
    <source>
        <strain evidence="2">CTV1</strain>
    </source>
</reference>